<protein>
    <submittedName>
        <fullName evidence="2">Uncharacterized protein</fullName>
    </submittedName>
</protein>
<dbReference type="RefSeq" id="WP_160961885.1">
    <property type="nucleotide sequence ID" value="NZ_WVUD01000025.1"/>
</dbReference>
<keyword evidence="1" id="KW-0812">Transmembrane</keyword>
<accession>A0A7C9IT59</accession>
<feature type="transmembrane region" description="Helical" evidence="1">
    <location>
        <begin position="218"/>
        <end position="237"/>
    </location>
</feature>
<dbReference type="Proteomes" id="UP000482487">
    <property type="component" value="Unassembled WGS sequence"/>
</dbReference>
<keyword evidence="1" id="KW-0472">Membrane</keyword>
<gene>
    <name evidence="2" type="ORF">GTA51_13520</name>
</gene>
<dbReference type="OrthoDB" id="5471546at2"/>
<dbReference type="AlphaFoldDB" id="A0A7C9IT59"/>
<organism evidence="2 3">
    <name type="scientific">Solidesulfovibrio aerotolerans</name>
    <dbReference type="NCBI Taxonomy" id="295255"/>
    <lineage>
        <taxon>Bacteria</taxon>
        <taxon>Pseudomonadati</taxon>
        <taxon>Thermodesulfobacteriota</taxon>
        <taxon>Desulfovibrionia</taxon>
        <taxon>Desulfovibrionales</taxon>
        <taxon>Desulfovibrionaceae</taxon>
        <taxon>Solidesulfovibrio</taxon>
    </lineage>
</organism>
<reference evidence="2 3" key="1">
    <citation type="submission" date="2020-01" db="EMBL/GenBank/DDBJ databases">
        <title>Genome sequence of Desulfovibrio aerotolerans DSM 16695(T).</title>
        <authorList>
            <person name="Karnachuk O."/>
            <person name="Avakyan M."/>
            <person name="Mardanov A."/>
            <person name="Kadnikov V."/>
            <person name="Ravin N."/>
        </authorList>
    </citation>
    <scope>NUCLEOTIDE SEQUENCE [LARGE SCALE GENOMIC DNA]</scope>
    <source>
        <strain evidence="2 3">DSM 16695</strain>
    </source>
</reference>
<evidence type="ECO:0000256" key="1">
    <source>
        <dbReference type="SAM" id="Phobius"/>
    </source>
</evidence>
<feature type="transmembrane region" description="Helical" evidence="1">
    <location>
        <begin position="125"/>
        <end position="152"/>
    </location>
</feature>
<evidence type="ECO:0000313" key="3">
    <source>
        <dbReference type="Proteomes" id="UP000482487"/>
    </source>
</evidence>
<evidence type="ECO:0000313" key="2">
    <source>
        <dbReference type="EMBL" id="MYL84147.1"/>
    </source>
</evidence>
<dbReference type="EMBL" id="WVUD01000025">
    <property type="protein sequence ID" value="MYL84147.1"/>
    <property type="molecule type" value="Genomic_DNA"/>
</dbReference>
<feature type="transmembrane region" description="Helical" evidence="1">
    <location>
        <begin position="59"/>
        <end position="82"/>
    </location>
</feature>
<name>A0A7C9IT59_9BACT</name>
<proteinExistence type="predicted"/>
<feature type="transmembrane region" description="Helical" evidence="1">
    <location>
        <begin position="12"/>
        <end position="39"/>
    </location>
</feature>
<sequence>MPEAVRAAVFWTAMVLFAVHLGLALAGAGIPLLTSLLGLSKVKRLKIFIDKFGQQAATFALLGGLWAFLVLAAALAGLAFLAPAKAPYYLGLPLPLAAVAGSILAGVAAFLTYRGSWQRLKTQKSLHGLIGLCATLLLWLAFAIGLAAARPMALGLPPEVGLAFPLPPGNSIYWPMLVLGLLLSIGLAGTFTGAWLVWRRDRDDFGRDYYNFTMRLSARVGFVGHVLSLPVLVWLGLGLMPLAGELTTILSVALGLYGSGLLLTLACLGFIMPQENALRHKLLLAAAFFGSLMALTGLCAALAGLLAPGLGASLLPVTLP</sequence>
<feature type="transmembrane region" description="Helical" evidence="1">
    <location>
        <begin position="172"/>
        <end position="198"/>
    </location>
</feature>
<keyword evidence="3" id="KW-1185">Reference proteome</keyword>
<feature type="transmembrane region" description="Helical" evidence="1">
    <location>
        <begin position="283"/>
        <end position="307"/>
    </location>
</feature>
<keyword evidence="1" id="KW-1133">Transmembrane helix</keyword>
<feature type="transmembrane region" description="Helical" evidence="1">
    <location>
        <begin position="249"/>
        <end position="271"/>
    </location>
</feature>
<feature type="transmembrane region" description="Helical" evidence="1">
    <location>
        <begin position="88"/>
        <end position="113"/>
    </location>
</feature>
<comment type="caution">
    <text evidence="2">The sequence shown here is derived from an EMBL/GenBank/DDBJ whole genome shotgun (WGS) entry which is preliminary data.</text>
</comment>